<keyword evidence="2" id="KW-0456">Lyase</keyword>
<proteinExistence type="predicted"/>
<reference evidence="2 3" key="1">
    <citation type="submission" date="2022-06" db="EMBL/GenBank/DDBJ databases">
        <title>Endosaccharibacter gen. nov., sp. nov., endophytic bacteria isolated from sugarcane.</title>
        <authorList>
            <person name="Pitiwittayakul N."/>
            <person name="Yukphan P."/>
            <person name="Charoenyingcharoen P."/>
            <person name="Tanasupawat S."/>
        </authorList>
    </citation>
    <scope>NUCLEOTIDE SEQUENCE [LARGE SCALE GENOMIC DNA]</scope>
    <source>
        <strain evidence="2 3">KSS8</strain>
    </source>
</reference>
<dbReference type="Gene3D" id="3.90.25.10">
    <property type="entry name" value="UDP-galactose 4-epimerase, domain 1"/>
    <property type="match status" value="1"/>
</dbReference>
<dbReference type="Pfam" id="PF16363">
    <property type="entry name" value="GDP_Man_Dehyd"/>
    <property type="match status" value="1"/>
</dbReference>
<dbReference type="InterPro" id="IPR036291">
    <property type="entry name" value="NAD(P)-bd_dom_sf"/>
</dbReference>
<dbReference type="SUPFAM" id="SSF51735">
    <property type="entry name" value="NAD(P)-binding Rossmann-fold domains"/>
    <property type="match status" value="1"/>
</dbReference>
<dbReference type="EC" id="4.2.1.47" evidence="2"/>
<evidence type="ECO:0000313" key="2">
    <source>
        <dbReference type="EMBL" id="MCQ8279321.1"/>
    </source>
</evidence>
<organism evidence="2 3">
    <name type="scientific">Endosaccharibacter trunci</name>
    <dbReference type="NCBI Taxonomy" id="2812733"/>
    <lineage>
        <taxon>Bacteria</taxon>
        <taxon>Pseudomonadati</taxon>
        <taxon>Pseudomonadota</taxon>
        <taxon>Alphaproteobacteria</taxon>
        <taxon>Acetobacterales</taxon>
        <taxon>Acetobacteraceae</taxon>
        <taxon>Endosaccharibacter</taxon>
    </lineage>
</organism>
<accession>A0ABT1W8V3</accession>
<dbReference type="GO" id="GO:0008446">
    <property type="term" value="F:GDP-mannose 4,6-dehydratase activity"/>
    <property type="evidence" value="ECO:0007669"/>
    <property type="project" value="UniProtKB-EC"/>
</dbReference>
<evidence type="ECO:0000313" key="3">
    <source>
        <dbReference type="Proteomes" id="UP001524587"/>
    </source>
</evidence>
<dbReference type="PANTHER" id="PTHR43000">
    <property type="entry name" value="DTDP-D-GLUCOSE 4,6-DEHYDRATASE-RELATED"/>
    <property type="match status" value="1"/>
</dbReference>
<feature type="domain" description="NAD(P)-binding" evidence="1">
    <location>
        <begin position="39"/>
        <end position="297"/>
    </location>
</feature>
<keyword evidence="3" id="KW-1185">Reference proteome</keyword>
<protein>
    <submittedName>
        <fullName evidence="2">GDP-mannose 4,6-dehydratase</fullName>
        <ecNumber evidence="2">4.2.1.47</ecNumber>
    </submittedName>
</protein>
<dbReference type="EMBL" id="JAMSKV010000011">
    <property type="protein sequence ID" value="MCQ8279321.1"/>
    <property type="molecule type" value="Genomic_DNA"/>
</dbReference>
<dbReference type="RefSeq" id="WP_422864808.1">
    <property type="nucleotide sequence ID" value="NZ_JAMSKV010000011.1"/>
</dbReference>
<dbReference type="InterPro" id="IPR016040">
    <property type="entry name" value="NAD(P)-bd_dom"/>
</dbReference>
<gene>
    <name evidence="2" type="ORF">NFI95_12800</name>
</gene>
<name>A0ABT1W8V3_9PROT</name>
<dbReference type="Proteomes" id="UP001524587">
    <property type="component" value="Unassembled WGS sequence"/>
</dbReference>
<sequence>MSSAGPARVLVSGLSGFAGSHLRASVARLCPDTVLLPLDCDLRDAGAVEQDVRALRPDACLHLAAVSAIPVAQAEPDRAWAVNLHGTLSLARAMRAHAPDAPFLFVSSADAYGASFRSGLPLDETAPLAPMNLYGATKAAADLALGAMAADGARVIRLRPFNHVGPGQQTDFAIPAFARQLARIAAGRQEAVIRTGNLESERDFLHVSDVCDAYALCLRRAHDLPPGSILNIASGTPRRIGDVLDALIRLSGLDVSREIDPARMRPADIPRALGDAGRARALLGWVPRIDWEQTLSDVLADWTARVATES</sequence>
<comment type="caution">
    <text evidence="2">The sequence shown here is derived from an EMBL/GenBank/DDBJ whole genome shotgun (WGS) entry which is preliminary data.</text>
</comment>
<dbReference type="Gene3D" id="3.40.50.720">
    <property type="entry name" value="NAD(P)-binding Rossmann-like Domain"/>
    <property type="match status" value="1"/>
</dbReference>
<evidence type="ECO:0000259" key="1">
    <source>
        <dbReference type="Pfam" id="PF16363"/>
    </source>
</evidence>